<proteinExistence type="predicted"/>
<evidence type="ECO:0000313" key="2">
    <source>
        <dbReference type="EMBL" id="MCH1624533.1"/>
    </source>
</evidence>
<dbReference type="CDD" id="cd02223">
    <property type="entry name" value="cupin_Bh2720-like"/>
    <property type="match status" value="1"/>
</dbReference>
<name>A0AAW5DW07_9BACI</name>
<dbReference type="AlphaFoldDB" id="A0AAW5DW07"/>
<evidence type="ECO:0000259" key="1">
    <source>
        <dbReference type="Pfam" id="PF07883"/>
    </source>
</evidence>
<gene>
    <name evidence="2" type="ORF">MJG50_04270</name>
</gene>
<evidence type="ECO:0000313" key="3">
    <source>
        <dbReference type="Proteomes" id="UP001431131"/>
    </source>
</evidence>
<dbReference type="Pfam" id="PF07883">
    <property type="entry name" value="Cupin_2"/>
    <property type="match status" value="1"/>
</dbReference>
<keyword evidence="3" id="KW-1185">Reference proteome</keyword>
<organism evidence="2 3">
    <name type="scientific">Fredinandcohnia quinoae</name>
    <dbReference type="NCBI Taxonomy" id="2918902"/>
    <lineage>
        <taxon>Bacteria</taxon>
        <taxon>Bacillati</taxon>
        <taxon>Bacillota</taxon>
        <taxon>Bacilli</taxon>
        <taxon>Bacillales</taxon>
        <taxon>Bacillaceae</taxon>
        <taxon>Fredinandcohnia</taxon>
    </lineage>
</organism>
<dbReference type="InterPro" id="IPR052538">
    <property type="entry name" value="Flavonoid_dioxygenase-like"/>
</dbReference>
<sequence length="188" mass="21591">MYNDPYGYPYPYYANAPIYQDGRQYYYWVNPYEAAHFGYYQSDWGRNKIISKDHGPNPFVVDINEAAEHNKTFRTAIWTGQHLQVTLMSLNPGEDIGLEIHPSTDQFLRIEEGHGIVRMGRRKNHLTFERKLSDDSAIMVPAGTWHNVINTGRTPLKLYSIYAPPHHPRGTVQVTKAEAQAAESTHGR</sequence>
<dbReference type="Gene3D" id="2.60.120.10">
    <property type="entry name" value="Jelly Rolls"/>
    <property type="match status" value="1"/>
</dbReference>
<dbReference type="SUPFAM" id="SSF51182">
    <property type="entry name" value="RmlC-like cupins"/>
    <property type="match status" value="1"/>
</dbReference>
<dbReference type="EMBL" id="JAKTTI010000003">
    <property type="protein sequence ID" value="MCH1624533.1"/>
    <property type="molecule type" value="Genomic_DNA"/>
</dbReference>
<dbReference type="InterPro" id="IPR014710">
    <property type="entry name" value="RmlC-like_jellyroll"/>
</dbReference>
<dbReference type="PANTHER" id="PTHR43346:SF1">
    <property type="entry name" value="QUERCETIN 2,3-DIOXYGENASE-RELATED"/>
    <property type="match status" value="1"/>
</dbReference>
<dbReference type="RefSeq" id="WP_240253057.1">
    <property type="nucleotide sequence ID" value="NZ_JAKTTI010000003.1"/>
</dbReference>
<dbReference type="Proteomes" id="UP001431131">
    <property type="component" value="Unassembled WGS sequence"/>
</dbReference>
<feature type="domain" description="Cupin type-2" evidence="1">
    <location>
        <begin position="87"/>
        <end position="162"/>
    </location>
</feature>
<comment type="caution">
    <text evidence="2">The sequence shown here is derived from an EMBL/GenBank/DDBJ whole genome shotgun (WGS) entry which is preliminary data.</text>
</comment>
<dbReference type="InterPro" id="IPR013096">
    <property type="entry name" value="Cupin_2"/>
</dbReference>
<dbReference type="InterPro" id="IPR011051">
    <property type="entry name" value="RmlC_Cupin_sf"/>
</dbReference>
<dbReference type="PANTHER" id="PTHR43346">
    <property type="entry name" value="LIGAND BINDING DOMAIN PROTEIN, PUTATIVE (AFU_ORTHOLOGUE AFUA_6G14370)-RELATED"/>
    <property type="match status" value="1"/>
</dbReference>
<accession>A0AAW5DW07</accession>
<protein>
    <submittedName>
        <fullName evidence="2">Cupin domain-containing protein</fullName>
    </submittedName>
</protein>
<reference evidence="2" key="1">
    <citation type="submission" date="2022-02" db="EMBL/GenBank/DDBJ databases">
        <title>Fredinandcohnia quinoae sp. nov. isolated from Chenopodium quinoa seeds.</title>
        <authorList>
            <person name="Saati-Santamaria Z."/>
            <person name="Flores-Felix J.D."/>
            <person name="Igual J.M."/>
            <person name="Velazquez E."/>
            <person name="Garcia-Fraile P."/>
            <person name="Martinez-Molina E."/>
        </authorList>
    </citation>
    <scope>NUCLEOTIDE SEQUENCE</scope>
    <source>
        <strain evidence="2">SECRCQ15</strain>
    </source>
</reference>